<reference evidence="4 5" key="1">
    <citation type="submission" date="2016-10" db="EMBL/GenBank/DDBJ databases">
        <authorList>
            <person name="de Groot N.N."/>
        </authorList>
    </citation>
    <scope>NUCLEOTIDE SEQUENCE [LARGE SCALE GENOMIC DNA]</scope>
    <source>
        <strain evidence="4 5">DSM 2784</strain>
    </source>
</reference>
<dbReference type="SUPFAM" id="SSF140931">
    <property type="entry name" value="Fic-like"/>
    <property type="match status" value="1"/>
</dbReference>
<sequence length="498" mass="57547">MKKVVFQSRPAGYTYLLSKCDIAGMPHWHTSIVSPGAHKLNVHNGIVEEIYPIKYWPGEEIGNQLEFALKYDGTSLGILAQIFSKVVIEDLTEYIKSKPTGKYTRRIWFFYEFITGEILPIEDLATGNYVDALDPQEYYTIKNGYKSQRHRIVNNLLGTRKFCPTIRKTEELARHIESDLRKRYEDVVALYSPELIRRAFSYLYSKETKSSFEIERVTPNATRIEKFISSLTLAENEDFCEKERLIELQNMIVDSRFRESDYRQNQNYVGQTLTYQKEIIHYISPKPEDLKDLMEGLIDCHQLMKTGGISPVIHAAAIAYGFVYLHPFEDGNGRIHRFLIHNILSVQGLTPKGLIFPISAVMLKKPKEYDASLEAFSKPLLKLIDYQMDELGQMTVKSDSAHWYRFMDMTAQALALYKFLIQTVEEELAEELSFLKSYDSAKKSVQSIVDLPDRLIDLFVHLCLQNNGKLSAKKRSTYFEFLTDDELTAMEQAVKNSF</sequence>
<dbReference type="PANTHER" id="PTHR13504:SF38">
    <property type="entry name" value="FIDO DOMAIN-CONTAINING PROTEIN"/>
    <property type="match status" value="1"/>
</dbReference>
<keyword evidence="5" id="KW-1185">Reference proteome</keyword>
<proteinExistence type="predicted"/>
<dbReference type="InterPro" id="IPR003812">
    <property type="entry name" value="Fido"/>
</dbReference>
<dbReference type="Pfam" id="PF02661">
    <property type="entry name" value="Fic"/>
    <property type="match status" value="1"/>
</dbReference>
<dbReference type="GO" id="GO:0005524">
    <property type="term" value="F:ATP binding"/>
    <property type="evidence" value="ECO:0007669"/>
    <property type="project" value="UniProtKB-KW"/>
</dbReference>
<evidence type="ECO:0000259" key="3">
    <source>
        <dbReference type="PROSITE" id="PS51459"/>
    </source>
</evidence>
<feature type="binding site" evidence="2">
    <location>
        <begin position="330"/>
        <end position="337"/>
    </location>
    <ligand>
        <name>ATP</name>
        <dbReference type="ChEBI" id="CHEBI:30616"/>
    </ligand>
</feature>
<keyword evidence="2" id="KW-0547">Nucleotide-binding</keyword>
<protein>
    <submittedName>
        <fullName evidence="4">Fic/DOC family protein</fullName>
    </submittedName>
</protein>
<dbReference type="PANTHER" id="PTHR13504">
    <property type="entry name" value="FIDO DOMAIN-CONTAINING PROTEIN DDB_G0283145"/>
    <property type="match status" value="1"/>
</dbReference>
<keyword evidence="2" id="KW-0067">ATP-binding</keyword>
<dbReference type="RefSeq" id="WP_092590597.1">
    <property type="nucleotide sequence ID" value="NZ_FMWL01000007.1"/>
</dbReference>
<gene>
    <name evidence="4" type="ORF">SAMN03080599_01756</name>
</gene>
<name>A0A1G5S127_9FIRM</name>
<dbReference type="Proteomes" id="UP000199208">
    <property type="component" value="Unassembled WGS sequence"/>
</dbReference>
<dbReference type="OrthoDB" id="9813719at2"/>
<organism evidence="4 5">
    <name type="scientific">Acidaminobacter hydrogenoformans DSM 2784</name>
    <dbReference type="NCBI Taxonomy" id="1120920"/>
    <lineage>
        <taxon>Bacteria</taxon>
        <taxon>Bacillati</taxon>
        <taxon>Bacillota</taxon>
        <taxon>Clostridia</taxon>
        <taxon>Peptostreptococcales</taxon>
        <taxon>Acidaminobacteraceae</taxon>
        <taxon>Acidaminobacter</taxon>
    </lineage>
</organism>
<accession>A0A1G5S127</accession>
<feature type="domain" description="Fido" evidence="3">
    <location>
        <begin position="240"/>
        <end position="389"/>
    </location>
</feature>
<dbReference type="PROSITE" id="PS51459">
    <property type="entry name" value="FIDO"/>
    <property type="match status" value="1"/>
</dbReference>
<dbReference type="InterPro" id="IPR040198">
    <property type="entry name" value="Fido_containing"/>
</dbReference>
<evidence type="ECO:0000256" key="1">
    <source>
        <dbReference type="PIRSR" id="PIRSR640198-1"/>
    </source>
</evidence>
<evidence type="ECO:0000313" key="4">
    <source>
        <dbReference type="EMBL" id="SCZ79441.1"/>
    </source>
</evidence>
<dbReference type="AlphaFoldDB" id="A0A1G5S127"/>
<evidence type="ECO:0000256" key="2">
    <source>
        <dbReference type="PIRSR" id="PIRSR640198-2"/>
    </source>
</evidence>
<dbReference type="EMBL" id="FMWL01000007">
    <property type="protein sequence ID" value="SCZ79441.1"/>
    <property type="molecule type" value="Genomic_DNA"/>
</dbReference>
<evidence type="ECO:0000313" key="5">
    <source>
        <dbReference type="Proteomes" id="UP000199208"/>
    </source>
</evidence>
<dbReference type="Gene3D" id="1.10.3290.10">
    <property type="entry name" value="Fido-like domain"/>
    <property type="match status" value="1"/>
</dbReference>
<feature type="active site" evidence="1">
    <location>
        <position position="326"/>
    </location>
</feature>
<dbReference type="InterPro" id="IPR036597">
    <property type="entry name" value="Fido-like_dom_sf"/>
</dbReference>